<dbReference type="EMBL" id="JAFBMS010000120">
    <property type="protein sequence ID" value="KAG9335413.1"/>
    <property type="molecule type" value="Genomic_DNA"/>
</dbReference>
<dbReference type="GO" id="GO:0098632">
    <property type="term" value="F:cell-cell adhesion mediator activity"/>
    <property type="evidence" value="ECO:0007669"/>
    <property type="project" value="TreeGrafter"/>
</dbReference>
<dbReference type="InterPro" id="IPR013098">
    <property type="entry name" value="Ig_I-set"/>
</dbReference>
<dbReference type="PANTHER" id="PTHR10075:SF100">
    <property type="entry name" value="FASCICLIN-2"/>
    <property type="match status" value="1"/>
</dbReference>
<evidence type="ECO:0000313" key="6">
    <source>
        <dbReference type="EMBL" id="KAG9335413.1"/>
    </source>
</evidence>
<comment type="caution">
    <text evidence="6">The sequence shown here is derived from an EMBL/GenBank/DDBJ whole genome shotgun (WGS) entry which is preliminary data.</text>
</comment>
<protein>
    <recommendedName>
        <fullName evidence="8">Neural cell adhesion molecule 1-like</fullName>
    </recommendedName>
</protein>
<evidence type="ECO:0000256" key="3">
    <source>
        <dbReference type="SAM" id="Phobius"/>
    </source>
</evidence>
<evidence type="ECO:0000256" key="1">
    <source>
        <dbReference type="ARBA" id="ARBA00022737"/>
    </source>
</evidence>
<dbReference type="Pfam" id="PF13927">
    <property type="entry name" value="Ig_3"/>
    <property type="match status" value="2"/>
</dbReference>
<keyword evidence="3" id="KW-0472">Membrane</keyword>
<dbReference type="Pfam" id="PF07679">
    <property type="entry name" value="I-set"/>
    <property type="match status" value="1"/>
</dbReference>
<name>A0A8T2N582_9TELE</name>
<gene>
    <name evidence="6" type="ORF">JZ751_004735</name>
</gene>
<keyword evidence="2" id="KW-0393">Immunoglobulin domain</keyword>
<dbReference type="InterPro" id="IPR013783">
    <property type="entry name" value="Ig-like_fold"/>
</dbReference>
<dbReference type="PROSITE" id="PS50853">
    <property type="entry name" value="FN3"/>
    <property type="match status" value="2"/>
</dbReference>
<keyword evidence="7" id="KW-1185">Reference proteome</keyword>
<feature type="transmembrane region" description="Helical" evidence="3">
    <location>
        <begin position="481"/>
        <end position="504"/>
    </location>
</feature>
<dbReference type="AlphaFoldDB" id="A0A8T2N582"/>
<dbReference type="GO" id="GO:0007411">
    <property type="term" value="P:axon guidance"/>
    <property type="evidence" value="ECO:0007669"/>
    <property type="project" value="TreeGrafter"/>
</dbReference>
<dbReference type="InterPro" id="IPR007110">
    <property type="entry name" value="Ig-like_dom"/>
</dbReference>
<keyword evidence="3" id="KW-0812">Transmembrane</keyword>
<dbReference type="Pfam" id="PF00041">
    <property type="entry name" value="fn3"/>
    <property type="match status" value="2"/>
</dbReference>
<accession>A0A8T2N582</accession>
<evidence type="ECO:0000256" key="2">
    <source>
        <dbReference type="ARBA" id="ARBA00023319"/>
    </source>
</evidence>
<dbReference type="SUPFAM" id="SSF48726">
    <property type="entry name" value="Immunoglobulin"/>
    <property type="match status" value="3"/>
</dbReference>
<dbReference type="InterPro" id="IPR003599">
    <property type="entry name" value="Ig_sub"/>
</dbReference>
<dbReference type="GO" id="GO:0070593">
    <property type="term" value="P:dendrite self-avoidance"/>
    <property type="evidence" value="ECO:0007669"/>
    <property type="project" value="TreeGrafter"/>
</dbReference>
<dbReference type="GO" id="GO:0005886">
    <property type="term" value="C:plasma membrane"/>
    <property type="evidence" value="ECO:0007669"/>
    <property type="project" value="TreeGrafter"/>
</dbReference>
<dbReference type="PANTHER" id="PTHR10075">
    <property type="entry name" value="BASIGIN RELATED"/>
    <property type="match status" value="1"/>
</dbReference>
<dbReference type="InterPro" id="IPR003598">
    <property type="entry name" value="Ig_sub2"/>
</dbReference>
<dbReference type="SMART" id="SM00409">
    <property type="entry name" value="IG"/>
    <property type="match status" value="2"/>
</dbReference>
<reference evidence="6" key="1">
    <citation type="thesis" date="2021" institute="BYU ScholarsArchive" country="Provo, UT, USA">
        <title>Applications of and Algorithms for Genome Assembly and Genomic Analyses with an Emphasis on Marine Teleosts.</title>
        <authorList>
            <person name="Pickett B.D."/>
        </authorList>
    </citation>
    <scope>NUCLEOTIDE SEQUENCE</scope>
    <source>
        <strain evidence="6">HI-2016</strain>
    </source>
</reference>
<keyword evidence="1" id="KW-0677">Repeat</keyword>
<dbReference type="InterPro" id="IPR036116">
    <property type="entry name" value="FN3_sf"/>
</dbReference>
<dbReference type="InterPro" id="IPR003961">
    <property type="entry name" value="FN3_dom"/>
</dbReference>
<keyword evidence="3" id="KW-1133">Transmembrane helix</keyword>
<dbReference type="SMART" id="SM00408">
    <property type="entry name" value="IGc2"/>
    <property type="match status" value="2"/>
</dbReference>
<organism evidence="6 7">
    <name type="scientific">Albula glossodonta</name>
    <name type="common">roundjaw bonefish</name>
    <dbReference type="NCBI Taxonomy" id="121402"/>
    <lineage>
        <taxon>Eukaryota</taxon>
        <taxon>Metazoa</taxon>
        <taxon>Chordata</taxon>
        <taxon>Craniata</taxon>
        <taxon>Vertebrata</taxon>
        <taxon>Euteleostomi</taxon>
        <taxon>Actinopterygii</taxon>
        <taxon>Neopterygii</taxon>
        <taxon>Teleostei</taxon>
        <taxon>Albuliformes</taxon>
        <taxon>Albulidae</taxon>
        <taxon>Albula</taxon>
    </lineage>
</organism>
<evidence type="ECO:0000259" key="5">
    <source>
        <dbReference type="PROSITE" id="PS50853"/>
    </source>
</evidence>
<dbReference type="InterPro" id="IPR013106">
    <property type="entry name" value="Ig_V-set"/>
</dbReference>
<feature type="domain" description="Ig-like" evidence="4">
    <location>
        <begin position="198"/>
        <end position="277"/>
    </location>
</feature>
<evidence type="ECO:0000259" key="4">
    <source>
        <dbReference type="PROSITE" id="PS50835"/>
    </source>
</evidence>
<sequence length="545" mass="58914">MTIENVDETTSKLIIATTALEDTGEYSCEFDTDNEKLEFINTPTYHEFLEGSTAVIPCQATGLPEVDIKWQKSNDGRGLAITTATSGFVCDRITVLEDRSLRIANTRQGDQGTYTCEASIKGRPISERKAISIVINAHAVCVPSPPSSDETRYVFNSDRSMLTIPSVVRGDFGEYTCIATNKIGEDSGSIILDGTEHPTVSVSESVMVVSPGMNISVTCEGSGHPAPKVKWVRKDTRAEMVLGSTLEFKKVQPSDGGLYTCVGSNSAGTDTEDFLLQTLPGTPSQFRVIPGPASASIILEANLVDGGSPITQYILEWKQEDEENWSQATFQLNDSLVVTPLRPYTKYSIRFATENSLGLGGFSTPQTVRTLAKGEPDSPVLMTKLSTVEKDSFTIPLGKPEKGGSPILHYVIRFKSDVDGEDWKQMQVPSNATGIELSGLHYNSSYQMEVTAVNLNGSSSPTPFRFSVPEAQPSKTGMSKAGVIGIVLFIFLLLLLVVDATCCYTNRCGLLMFLANGVQSEVTCDKAPLTKFEKAPPTSDPATEA</sequence>
<proteinExistence type="predicted"/>
<dbReference type="SUPFAM" id="SSF49265">
    <property type="entry name" value="Fibronectin type III"/>
    <property type="match status" value="1"/>
</dbReference>
<dbReference type="PROSITE" id="PS50835">
    <property type="entry name" value="IG_LIKE"/>
    <property type="match status" value="2"/>
</dbReference>
<dbReference type="SMART" id="SM00406">
    <property type="entry name" value="IGv"/>
    <property type="match status" value="2"/>
</dbReference>
<dbReference type="OrthoDB" id="504170at2759"/>
<dbReference type="Gene3D" id="2.60.40.10">
    <property type="entry name" value="Immunoglobulins"/>
    <property type="match status" value="5"/>
</dbReference>
<feature type="domain" description="Ig-like" evidence="4">
    <location>
        <begin position="50"/>
        <end position="132"/>
    </location>
</feature>
<dbReference type="GO" id="GO:0030424">
    <property type="term" value="C:axon"/>
    <property type="evidence" value="ECO:0007669"/>
    <property type="project" value="TreeGrafter"/>
</dbReference>
<dbReference type="InterPro" id="IPR036179">
    <property type="entry name" value="Ig-like_dom_sf"/>
</dbReference>
<feature type="domain" description="Fibronectin type-III" evidence="5">
    <location>
        <begin position="279"/>
        <end position="373"/>
    </location>
</feature>
<dbReference type="SMART" id="SM00060">
    <property type="entry name" value="FN3"/>
    <property type="match status" value="2"/>
</dbReference>
<evidence type="ECO:0008006" key="8">
    <source>
        <dbReference type="Google" id="ProtNLM"/>
    </source>
</evidence>
<feature type="domain" description="Fibronectin type-III" evidence="5">
    <location>
        <begin position="378"/>
        <end position="474"/>
    </location>
</feature>
<dbReference type="CDD" id="cd00063">
    <property type="entry name" value="FN3"/>
    <property type="match status" value="2"/>
</dbReference>
<evidence type="ECO:0000313" key="7">
    <source>
        <dbReference type="Proteomes" id="UP000824540"/>
    </source>
</evidence>
<dbReference type="GO" id="GO:0007156">
    <property type="term" value="P:homophilic cell adhesion via plasma membrane adhesion molecules"/>
    <property type="evidence" value="ECO:0007669"/>
    <property type="project" value="TreeGrafter"/>
</dbReference>
<dbReference type="Proteomes" id="UP000824540">
    <property type="component" value="Unassembled WGS sequence"/>
</dbReference>